<dbReference type="AlphaFoldDB" id="A0A4Q5KEI8"/>
<sequence length="92" mass="10766">MMKSDVDKMLNKHQQLTHSVDVKVTSHTQRDIGEWVQHTIMIENCNVPFKFNRTKPYQSLKGSKVNLTYYPSVEILAGFEIEIMKVVRIKRS</sequence>
<comment type="caution">
    <text evidence="1">The sequence shown here is derived from an EMBL/GenBank/DDBJ whole genome shotgun (WGS) entry which is preliminary data.</text>
</comment>
<dbReference type="OrthoDB" id="5822620at2"/>
<dbReference type="EMBL" id="SEZJ01000018">
    <property type="protein sequence ID" value="RYU44468.1"/>
    <property type="molecule type" value="Genomic_DNA"/>
</dbReference>
<gene>
    <name evidence="1" type="ORF">ERW49_16500</name>
</gene>
<dbReference type="Proteomes" id="UP000293465">
    <property type="component" value="Unassembled WGS sequence"/>
</dbReference>
<accession>A0A4Q5KEI8</accession>
<evidence type="ECO:0000313" key="2">
    <source>
        <dbReference type="Proteomes" id="UP000293465"/>
    </source>
</evidence>
<protein>
    <submittedName>
        <fullName evidence="1">Uncharacterized protein</fullName>
    </submittedName>
</protein>
<organism evidence="1 2">
    <name type="scientific">Aliivibrio finisterrensis</name>
    <dbReference type="NCBI Taxonomy" id="511998"/>
    <lineage>
        <taxon>Bacteria</taxon>
        <taxon>Pseudomonadati</taxon>
        <taxon>Pseudomonadota</taxon>
        <taxon>Gammaproteobacteria</taxon>
        <taxon>Vibrionales</taxon>
        <taxon>Vibrionaceae</taxon>
        <taxon>Aliivibrio</taxon>
    </lineage>
</organism>
<evidence type="ECO:0000313" key="1">
    <source>
        <dbReference type="EMBL" id="RYU44468.1"/>
    </source>
</evidence>
<proteinExistence type="predicted"/>
<reference evidence="1 2" key="1">
    <citation type="submission" date="2019-02" db="EMBL/GenBank/DDBJ databases">
        <title>Genome sequences of Aliivibrio finisterrensis strains from farmed Atlantic salmon.</title>
        <authorList>
            <person name="Bowman J.P."/>
        </authorList>
    </citation>
    <scope>NUCLEOTIDE SEQUENCE [LARGE SCALE GENOMIC DNA]</scope>
    <source>
        <strain evidence="1 2">A32</strain>
    </source>
</reference>
<name>A0A4Q5KEI8_9GAMM</name>